<name>A0AAW1IFQ7_POPJA</name>
<keyword evidence="5" id="KW-0511">Multifunctional enzyme</keyword>
<protein>
    <recommendedName>
        <fullName evidence="1">RNA-directed DNA polymerase</fullName>
        <ecNumber evidence="1">2.7.7.49</ecNumber>
    </recommendedName>
</protein>
<dbReference type="PROSITE" id="PS50158">
    <property type="entry name" value="ZF_CCHC"/>
    <property type="match status" value="2"/>
</dbReference>
<dbReference type="Proteomes" id="UP001458880">
    <property type="component" value="Unassembled WGS sequence"/>
</dbReference>
<dbReference type="Pfam" id="PF17919">
    <property type="entry name" value="RT_RNaseH_2"/>
    <property type="match status" value="1"/>
</dbReference>
<keyword evidence="9" id="KW-1185">Reference proteome</keyword>
<evidence type="ECO:0000256" key="3">
    <source>
        <dbReference type="ARBA" id="ARBA00022750"/>
    </source>
</evidence>
<keyword evidence="3" id="KW-0064">Aspartyl protease</keyword>
<dbReference type="InterPro" id="IPR001878">
    <property type="entry name" value="Znf_CCHC"/>
</dbReference>
<dbReference type="InterPro" id="IPR050951">
    <property type="entry name" value="Retrovirus_Pol_polyprotein"/>
</dbReference>
<evidence type="ECO:0000256" key="6">
    <source>
        <dbReference type="PROSITE-ProRule" id="PRU00047"/>
    </source>
</evidence>
<evidence type="ECO:0000256" key="2">
    <source>
        <dbReference type="ARBA" id="ARBA00022670"/>
    </source>
</evidence>
<keyword evidence="6" id="KW-0862">Zinc</keyword>
<evidence type="ECO:0000313" key="9">
    <source>
        <dbReference type="Proteomes" id="UP001458880"/>
    </source>
</evidence>
<comment type="caution">
    <text evidence="8">The sequence shown here is derived from an EMBL/GenBank/DDBJ whole genome shotgun (WGS) entry which is preliminary data.</text>
</comment>
<keyword evidence="8" id="KW-0695">RNA-directed DNA polymerase</keyword>
<dbReference type="SUPFAM" id="SSF57756">
    <property type="entry name" value="Retrovirus zinc finger-like domains"/>
    <property type="match status" value="1"/>
</dbReference>
<dbReference type="InterPro" id="IPR041577">
    <property type="entry name" value="RT_RNaseH_2"/>
</dbReference>
<dbReference type="PANTHER" id="PTHR37984">
    <property type="entry name" value="PROTEIN CBG26694"/>
    <property type="match status" value="1"/>
</dbReference>
<dbReference type="GO" id="GO:0008270">
    <property type="term" value="F:zinc ion binding"/>
    <property type="evidence" value="ECO:0007669"/>
    <property type="project" value="UniProtKB-KW"/>
</dbReference>
<evidence type="ECO:0000256" key="4">
    <source>
        <dbReference type="ARBA" id="ARBA00023125"/>
    </source>
</evidence>
<dbReference type="SUPFAM" id="SSF56672">
    <property type="entry name" value="DNA/RNA polymerases"/>
    <property type="match status" value="1"/>
</dbReference>
<keyword evidence="4" id="KW-0238">DNA-binding</keyword>
<evidence type="ECO:0000259" key="7">
    <source>
        <dbReference type="PROSITE" id="PS50158"/>
    </source>
</evidence>
<dbReference type="Gene3D" id="3.30.70.270">
    <property type="match status" value="1"/>
</dbReference>
<keyword evidence="6" id="KW-0863">Zinc-finger</keyword>
<proteinExistence type="predicted"/>
<dbReference type="GO" id="GO:0003964">
    <property type="term" value="F:RNA-directed DNA polymerase activity"/>
    <property type="evidence" value="ECO:0007669"/>
    <property type="project" value="UniProtKB-KW"/>
</dbReference>
<dbReference type="AlphaFoldDB" id="A0AAW1IFQ7"/>
<evidence type="ECO:0000313" key="8">
    <source>
        <dbReference type="EMBL" id="KAK9688486.1"/>
    </source>
</evidence>
<evidence type="ECO:0000256" key="5">
    <source>
        <dbReference type="ARBA" id="ARBA00023268"/>
    </source>
</evidence>
<gene>
    <name evidence="8" type="ORF">QE152_g35287</name>
</gene>
<reference evidence="8 9" key="1">
    <citation type="journal article" date="2024" name="BMC Genomics">
        <title>De novo assembly and annotation of Popillia japonica's genome with initial clues to its potential as an invasive pest.</title>
        <authorList>
            <person name="Cucini C."/>
            <person name="Boschi S."/>
            <person name="Funari R."/>
            <person name="Cardaioli E."/>
            <person name="Iannotti N."/>
            <person name="Marturano G."/>
            <person name="Paoli F."/>
            <person name="Bruttini M."/>
            <person name="Carapelli A."/>
            <person name="Frati F."/>
            <person name="Nardi F."/>
        </authorList>
    </citation>
    <scope>NUCLEOTIDE SEQUENCE [LARGE SCALE GENOMIC DNA]</scope>
    <source>
        <strain evidence="8">DMR45628</strain>
    </source>
</reference>
<dbReference type="EC" id="2.7.7.49" evidence="1"/>
<dbReference type="InterPro" id="IPR043128">
    <property type="entry name" value="Rev_trsase/Diguanyl_cyclase"/>
</dbReference>
<dbReference type="PANTHER" id="PTHR37984:SF5">
    <property type="entry name" value="PROTEIN NYNRIN-LIKE"/>
    <property type="match status" value="1"/>
</dbReference>
<keyword evidence="8" id="KW-0808">Transferase</keyword>
<dbReference type="FunFam" id="3.30.70.270:FF:000020">
    <property type="entry name" value="Transposon Tf2-6 polyprotein-like Protein"/>
    <property type="match status" value="1"/>
</dbReference>
<dbReference type="Gene3D" id="4.10.60.10">
    <property type="entry name" value="Zinc finger, CCHC-type"/>
    <property type="match status" value="1"/>
</dbReference>
<keyword evidence="2" id="KW-0645">Protease</keyword>
<dbReference type="GO" id="GO:0006508">
    <property type="term" value="P:proteolysis"/>
    <property type="evidence" value="ECO:0007669"/>
    <property type="project" value="UniProtKB-KW"/>
</dbReference>
<dbReference type="InterPro" id="IPR036875">
    <property type="entry name" value="Znf_CCHC_sf"/>
</dbReference>
<keyword evidence="6" id="KW-0479">Metal-binding</keyword>
<keyword evidence="8" id="KW-0548">Nucleotidyltransferase</keyword>
<sequence length="465" mass="53512">MNTSDSVTINDENGQFTPTPISIRELIAATIDAVSRQNMRETRYPTEIAATIPEFSGATGEDAARWISRLDTVKGIYTMTEEVMVLIVANKLKGRAKTWYDSKPENAALKYTELRKELLYMFKSREDKLTMVRTFESRKWGRNEKFQIYFQEKIMLGNKINLTDEDLIPYIIDGITNHTLRTQATMKEFKSLNHMLEVMGDISQYERQQTERAVIPAVRSNVPSSTSNPRPARERRCYNCNEVGHFASACSRSRREPGSCYTCGTMDHIRRNCPRRRGAVTPTAPDSTTMVIQDTTPQTYEVPIELNYSNNYVNGKVIVNAMVDTDTAQKVRRYLGLASYFRRFVPSFTVVAKPMFDLLRKVSVFRFGEPELNAFNVIKEKLIKAPILSIYSPELETEVHCDACAKGYGAILLQKQKDHHFRPVSYQSRRIQSYYKSKKIIIFDRSHTKVEELQMLKRIVMSSRC</sequence>
<dbReference type="EMBL" id="JASPKY010000589">
    <property type="protein sequence ID" value="KAK9688486.1"/>
    <property type="molecule type" value="Genomic_DNA"/>
</dbReference>
<dbReference type="SMART" id="SM00343">
    <property type="entry name" value="ZnF_C2HC"/>
    <property type="match status" value="2"/>
</dbReference>
<dbReference type="GO" id="GO:0003677">
    <property type="term" value="F:DNA binding"/>
    <property type="evidence" value="ECO:0007669"/>
    <property type="project" value="UniProtKB-KW"/>
</dbReference>
<dbReference type="GO" id="GO:0004190">
    <property type="term" value="F:aspartic-type endopeptidase activity"/>
    <property type="evidence" value="ECO:0007669"/>
    <property type="project" value="UniProtKB-KW"/>
</dbReference>
<organism evidence="8 9">
    <name type="scientific">Popillia japonica</name>
    <name type="common">Japanese beetle</name>
    <dbReference type="NCBI Taxonomy" id="7064"/>
    <lineage>
        <taxon>Eukaryota</taxon>
        <taxon>Metazoa</taxon>
        <taxon>Ecdysozoa</taxon>
        <taxon>Arthropoda</taxon>
        <taxon>Hexapoda</taxon>
        <taxon>Insecta</taxon>
        <taxon>Pterygota</taxon>
        <taxon>Neoptera</taxon>
        <taxon>Endopterygota</taxon>
        <taxon>Coleoptera</taxon>
        <taxon>Polyphaga</taxon>
        <taxon>Scarabaeiformia</taxon>
        <taxon>Scarabaeidae</taxon>
        <taxon>Rutelinae</taxon>
        <taxon>Popillia</taxon>
    </lineage>
</organism>
<dbReference type="InterPro" id="IPR043502">
    <property type="entry name" value="DNA/RNA_pol_sf"/>
</dbReference>
<keyword evidence="3" id="KW-0378">Hydrolase</keyword>
<evidence type="ECO:0000256" key="1">
    <source>
        <dbReference type="ARBA" id="ARBA00012493"/>
    </source>
</evidence>
<accession>A0AAW1IFQ7</accession>
<feature type="domain" description="CCHC-type" evidence="7">
    <location>
        <begin position="260"/>
        <end position="275"/>
    </location>
</feature>
<dbReference type="Pfam" id="PF00098">
    <property type="entry name" value="zf-CCHC"/>
    <property type="match status" value="2"/>
</dbReference>
<feature type="domain" description="CCHC-type" evidence="7">
    <location>
        <begin position="235"/>
        <end position="250"/>
    </location>
</feature>